<dbReference type="PATRIC" id="fig|1354337.4.peg.2995"/>
<evidence type="ECO:0000313" key="3">
    <source>
        <dbReference type="Proteomes" id="UP000094023"/>
    </source>
</evidence>
<sequence length="179" mass="20523">MSNTLQRVVITGGPGSGKSSLLNALNKKGFPTLIEAGRAIIKDQTLIGGNALPWGDQRAFSELMLNWELRSWHEASNYNGLFFFDRGIPDIAGYLNLNHLSISEHLIKAIEIFRYIETVFIIPPWNDIYLQDSERKQSFKEAELTYYAMKEAYQYYGYDLIKIPCLSIEERANFVLSQF</sequence>
<comment type="caution">
    <text evidence="2">The sequence shown here is derived from an EMBL/GenBank/DDBJ whole genome shotgun (WGS) entry which is preliminary data.</text>
</comment>
<dbReference type="AlphaFoldDB" id="A0A198FCU3"/>
<dbReference type="Gene3D" id="3.40.50.300">
    <property type="entry name" value="P-loop containing nucleotide triphosphate hydrolases"/>
    <property type="match status" value="1"/>
</dbReference>
<dbReference type="SUPFAM" id="SSF52540">
    <property type="entry name" value="P-loop containing nucleoside triphosphate hydrolases"/>
    <property type="match status" value="1"/>
</dbReference>
<accession>A0A198FCU3</accession>
<feature type="domain" description="NadR/Ttd14 AAA" evidence="1">
    <location>
        <begin position="7"/>
        <end position="171"/>
    </location>
</feature>
<reference evidence="2 3" key="1">
    <citation type="submission" date="2016-04" db="EMBL/GenBank/DDBJ databases">
        <title>ATOL: Assembling a taxonomically balanced genome-scale reconstruction of the evolutionary history of the Enterobacteriaceae.</title>
        <authorList>
            <person name="Plunkett G.III."/>
            <person name="Neeno-Eckwall E.C."/>
            <person name="Glasner J.D."/>
            <person name="Perna N.T."/>
        </authorList>
    </citation>
    <scope>NUCLEOTIDE SEQUENCE [LARGE SCALE GENOMIC DNA]</scope>
    <source>
        <strain evidence="2 3">ATCC 19692</strain>
    </source>
</reference>
<protein>
    <recommendedName>
        <fullName evidence="1">NadR/Ttd14 AAA domain-containing protein</fullName>
    </recommendedName>
</protein>
<organism evidence="2 3">
    <name type="scientific">Proteus myxofaciens ATCC 19692</name>
    <dbReference type="NCBI Taxonomy" id="1354337"/>
    <lineage>
        <taxon>Bacteria</taxon>
        <taxon>Pseudomonadati</taxon>
        <taxon>Pseudomonadota</taxon>
        <taxon>Gammaproteobacteria</taxon>
        <taxon>Enterobacterales</taxon>
        <taxon>Morganellaceae</taxon>
        <taxon>Proteus</taxon>
    </lineage>
</organism>
<proteinExistence type="predicted"/>
<dbReference type="Proteomes" id="UP000094023">
    <property type="component" value="Unassembled WGS sequence"/>
</dbReference>
<evidence type="ECO:0000259" key="1">
    <source>
        <dbReference type="Pfam" id="PF13521"/>
    </source>
</evidence>
<name>A0A198FCU3_9GAMM</name>
<keyword evidence="3" id="KW-1185">Reference proteome</keyword>
<dbReference type="InterPro" id="IPR038727">
    <property type="entry name" value="NadR/Ttd14_AAA_dom"/>
</dbReference>
<dbReference type="Pfam" id="PF13521">
    <property type="entry name" value="AAA_28"/>
    <property type="match status" value="1"/>
</dbReference>
<evidence type="ECO:0000313" key="2">
    <source>
        <dbReference type="EMBL" id="OAT22595.1"/>
    </source>
</evidence>
<dbReference type="InterPro" id="IPR027417">
    <property type="entry name" value="P-loop_NTPase"/>
</dbReference>
<dbReference type="OrthoDB" id="5638848at2"/>
<dbReference type="EMBL" id="LXEN01000149">
    <property type="protein sequence ID" value="OAT22595.1"/>
    <property type="molecule type" value="Genomic_DNA"/>
</dbReference>
<gene>
    <name evidence="2" type="ORF">M983_2909</name>
</gene>
<dbReference type="RefSeq" id="WP_066752571.1">
    <property type="nucleotide sequence ID" value="NZ_LXEN01000149.1"/>
</dbReference>